<gene>
    <name evidence="1" type="ORF">OAN307_c03550</name>
</gene>
<proteinExistence type="predicted"/>
<name>M9R2X5_9RHOB</name>
<dbReference type="InterPro" id="IPR021880">
    <property type="entry name" value="DUF3489"/>
</dbReference>
<dbReference type="HOGENOM" id="CLU_102158_0_0_5"/>
<keyword evidence="2" id="KW-1185">Reference proteome</keyword>
<evidence type="ECO:0000313" key="2">
    <source>
        <dbReference type="Proteomes" id="UP000005307"/>
    </source>
</evidence>
<dbReference type="eggNOG" id="COG1595">
    <property type="taxonomic scope" value="Bacteria"/>
</dbReference>
<dbReference type="STRING" id="391626.OAN307_c03550"/>
<protein>
    <submittedName>
        <fullName evidence="1">Putative DUF3489 family protein</fullName>
    </submittedName>
</protein>
<dbReference type="KEGG" id="oat:OAN307_c03550"/>
<dbReference type="Pfam" id="PF11994">
    <property type="entry name" value="DUF3489"/>
    <property type="match status" value="1"/>
</dbReference>
<evidence type="ECO:0000313" key="1">
    <source>
        <dbReference type="EMBL" id="AGI66108.1"/>
    </source>
</evidence>
<dbReference type="EMBL" id="CP003740">
    <property type="protein sequence ID" value="AGI66108.1"/>
    <property type="molecule type" value="Genomic_DNA"/>
</dbReference>
<organism evidence="1 2">
    <name type="scientific">Octadecabacter antarcticus 307</name>
    <dbReference type="NCBI Taxonomy" id="391626"/>
    <lineage>
        <taxon>Bacteria</taxon>
        <taxon>Pseudomonadati</taxon>
        <taxon>Pseudomonadota</taxon>
        <taxon>Alphaproteobacteria</taxon>
        <taxon>Rhodobacterales</taxon>
        <taxon>Roseobacteraceae</taxon>
        <taxon>Octadecabacter</taxon>
    </lineage>
</organism>
<accession>M9R2X5</accession>
<dbReference type="AlphaFoldDB" id="M9R2X5"/>
<dbReference type="Proteomes" id="UP000005307">
    <property type="component" value="Chromosome"/>
</dbReference>
<dbReference type="RefSeq" id="WP_015498166.1">
    <property type="nucleotide sequence ID" value="NC_020911.1"/>
</dbReference>
<sequence>MHQNDATHPRDPAMAGLGLVEGCCIARAVNSEATMIKLTETQTIVLSAGAQRPDNIALPLPKGLHGAAAKMAVTKMMMHGWLQKVDADLRKGELIRRETGDRHGTTLVVTEAGLLAIGIEPVVVQTIAAIRKRAAEVPALKPLTPRVGTKQAMLIAMLEAPEGTTMEAMIAATGWQAHTVRGAMSGVLRKKLGLVVTSVKEEGRGRVYRIGQRDCMIYGPVNRAVGNEPRSVCSRPR</sequence>
<reference evidence="1 2" key="1">
    <citation type="journal article" date="2013" name="PLoS ONE">
        <title>Poles Apart: Arctic and Antarctic Octadecabacter strains Share High Genome Plasticity and a New Type of Xanthorhodopsin.</title>
        <authorList>
            <person name="Vollmers J."/>
            <person name="Voget S."/>
            <person name="Dietrich S."/>
            <person name="Gollnow K."/>
            <person name="Smits M."/>
            <person name="Meyer K."/>
            <person name="Brinkhoff T."/>
            <person name="Simon M."/>
            <person name="Daniel R."/>
        </authorList>
    </citation>
    <scope>NUCLEOTIDE SEQUENCE [LARGE SCALE GENOMIC DNA]</scope>
    <source>
        <strain evidence="1 2">307</strain>
    </source>
</reference>